<organism evidence="1">
    <name type="scientific">Oikopleura dioica</name>
    <name type="common">Tunicate</name>
    <dbReference type="NCBI Taxonomy" id="34765"/>
    <lineage>
        <taxon>Eukaryota</taxon>
        <taxon>Metazoa</taxon>
        <taxon>Chordata</taxon>
        <taxon>Tunicata</taxon>
        <taxon>Appendicularia</taxon>
        <taxon>Copelata</taxon>
        <taxon>Oikopleuridae</taxon>
        <taxon>Oikopleura</taxon>
    </lineage>
</organism>
<sequence length="21" mass="2441">KLALVKFHFAGHFKKSNLKRA</sequence>
<dbReference type="EMBL" id="FN653174">
    <property type="protein sequence ID" value="CBY13279.1"/>
    <property type="molecule type" value="Genomic_DNA"/>
</dbReference>
<feature type="non-terminal residue" evidence="1">
    <location>
        <position position="1"/>
    </location>
</feature>
<name>E4XU82_OIKDI</name>
<proteinExistence type="predicted"/>
<dbReference type="Proteomes" id="UP000001307">
    <property type="component" value="Unassembled WGS sequence"/>
</dbReference>
<gene>
    <name evidence="1" type="ORF">GSOID_T00004062001</name>
</gene>
<accession>E4XU82</accession>
<dbReference type="InParanoid" id="E4XU82"/>
<reference evidence="1" key="1">
    <citation type="journal article" date="2010" name="Science">
        <title>Plasticity of animal genome architecture unmasked by rapid evolution of a pelagic tunicate.</title>
        <authorList>
            <person name="Denoeud F."/>
            <person name="Henriet S."/>
            <person name="Mungpakdee S."/>
            <person name="Aury J.M."/>
            <person name="Da Silva C."/>
            <person name="Brinkmann H."/>
            <person name="Mikhaleva J."/>
            <person name="Olsen L.C."/>
            <person name="Jubin C."/>
            <person name="Canestro C."/>
            <person name="Bouquet J.M."/>
            <person name="Danks G."/>
            <person name="Poulain J."/>
            <person name="Campsteijn C."/>
            <person name="Adamski M."/>
            <person name="Cross I."/>
            <person name="Yadetie F."/>
            <person name="Muffato M."/>
            <person name="Louis A."/>
            <person name="Butcher S."/>
            <person name="Tsagkogeorga G."/>
            <person name="Konrad A."/>
            <person name="Singh S."/>
            <person name="Jensen M.F."/>
            <person name="Cong E.H."/>
            <person name="Eikeseth-Otteraa H."/>
            <person name="Noel B."/>
            <person name="Anthouard V."/>
            <person name="Porcel B.M."/>
            <person name="Kachouri-Lafond R."/>
            <person name="Nishino A."/>
            <person name="Ugolini M."/>
            <person name="Chourrout P."/>
            <person name="Nishida H."/>
            <person name="Aasland R."/>
            <person name="Huzurbazar S."/>
            <person name="Westhof E."/>
            <person name="Delsuc F."/>
            <person name="Lehrach H."/>
            <person name="Reinhardt R."/>
            <person name="Weissenbach J."/>
            <person name="Roy S.W."/>
            <person name="Artiguenave F."/>
            <person name="Postlethwait J.H."/>
            <person name="Manak J.R."/>
            <person name="Thompson E.M."/>
            <person name="Jaillon O."/>
            <person name="Du Pasquier L."/>
            <person name="Boudinot P."/>
            <person name="Liberles D.A."/>
            <person name="Volff J.N."/>
            <person name="Philippe H."/>
            <person name="Lenhard B."/>
            <person name="Roest Crollius H."/>
            <person name="Wincker P."/>
            <person name="Chourrout D."/>
        </authorList>
    </citation>
    <scope>NUCLEOTIDE SEQUENCE [LARGE SCALE GENOMIC DNA]</scope>
</reference>
<keyword evidence="2" id="KW-1185">Reference proteome</keyword>
<dbReference type="AlphaFoldDB" id="E4XU82"/>
<evidence type="ECO:0000313" key="1">
    <source>
        <dbReference type="EMBL" id="CBY13279.1"/>
    </source>
</evidence>
<protein>
    <submittedName>
        <fullName evidence="1">Uncharacterized protein</fullName>
    </submittedName>
</protein>
<evidence type="ECO:0000313" key="2">
    <source>
        <dbReference type="Proteomes" id="UP000001307"/>
    </source>
</evidence>